<feature type="binding site" evidence="7">
    <location>
        <position position="118"/>
    </location>
    <ligand>
        <name>ATP</name>
        <dbReference type="ChEBI" id="CHEBI:30616"/>
    </ligand>
</feature>
<evidence type="ECO:0000256" key="1">
    <source>
        <dbReference type="ARBA" id="ARBA00022605"/>
    </source>
</evidence>
<feature type="binding site" evidence="7">
    <location>
        <begin position="11"/>
        <end position="16"/>
    </location>
    <ligand>
        <name>ATP</name>
        <dbReference type="ChEBI" id="CHEBI:30616"/>
    </ligand>
</feature>
<dbReference type="NCBIfam" id="NF010555">
    <property type="entry name" value="PRK13949.1"/>
    <property type="match status" value="1"/>
</dbReference>
<dbReference type="PANTHER" id="PTHR21087:SF16">
    <property type="entry name" value="SHIKIMATE KINASE 1, CHLOROPLASTIC"/>
    <property type="match status" value="1"/>
</dbReference>
<feature type="binding site" evidence="7">
    <location>
        <position position="33"/>
    </location>
    <ligand>
        <name>substrate</name>
    </ligand>
</feature>
<dbReference type="PRINTS" id="PR01100">
    <property type="entry name" value="SHIKIMTKNASE"/>
</dbReference>
<evidence type="ECO:0000256" key="4">
    <source>
        <dbReference type="ARBA" id="ARBA00022777"/>
    </source>
</evidence>
<dbReference type="EC" id="2.7.1.71" evidence="7"/>
<comment type="catalytic activity">
    <reaction evidence="7">
        <text>shikimate + ATP = 3-phosphoshikimate + ADP + H(+)</text>
        <dbReference type="Rhea" id="RHEA:13121"/>
        <dbReference type="ChEBI" id="CHEBI:15378"/>
        <dbReference type="ChEBI" id="CHEBI:30616"/>
        <dbReference type="ChEBI" id="CHEBI:36208"/>
        <dbReference type="ChEBI" id="CHEBI:145989"/>
        <dbReference type="ChEBI" id="CHEBI:456216"/>
        <dbReference type="EC" id="2.7.1.71"/>
    </reaction>
</comment>
<evidence type="ECO:0000256" key="3">
    <source>
        <dbReference type="ARBA" id="ARBA00022741"/>
    </source>
</evidence>
<feature type="binding site" evidence="7">
    <location>
        <position position="15"/>
    </location>
    <ligand>
        <name>Mg(2+)</name>
        <dbReference type="ChEBI" id="CHEBI:18420"/>
    </ligand>
</feature>
<feature type="binding site" evidence="7">
    <location>
        <position position="139"/>
    </location>
    <ligand>
        <name>substrate</name>
    </ligand>
</feature>
<keyword evidence="2 7" id="KW-0808">Transferase</keyword>
<dbReference type="InterPro" id="IPR027417">
    <property type="entry name" value="P-loop_NTPase"/>
</dbReference>
<keyword evidence="7" id="KW-0963">Cytoplasm</keyword>
<dbReference type="Gene3D" id="3.40.50.300">
    <property type="entry name" value="P-loop containing nucleotide triphosphate hydrolases"/>
    <property type="match status" value="1"/>
</dbReference>
<dbReference type="Pfam" id="PF01202">
    <property type="entry name" value="SKI"/>
    <property type="match status" value="1"/>
</dbReference>
<protein>
    <recommendedName>
        <fullName evidence="7">Shikimate kinase</fullName>
        <shortName evidence="7">SK</shortName>
        <ecNumber evidence="7">2.7.1.71</ecNumber>
    </recommendedName>
</protein>
<keyword evidence="7" id="KW-0460">Magnesium</keyword>
<feature type="binding site" evidence="7">
    <location>
        <position position="79"/>
    </location>
    <ligand>
        <name>substrate</name>
    </ligand>
</feature>
<keyword evidence="5 7" id="KW-0067">ATP-binding</keyword>
<keyword evidence="3 7" id="KW-0547">Nucleotide-binding</keyword>
<dbReference type="Proteomes" id="UP001205603">
    <property type="component" value="Unassembled WGS sequence"/>
</dbReference>
<evidence type="ECO:0000256" key="7">
    <source>
        <dbReference type="HAMAP-Rule" id="MF_00109"/>
    </source>
</evidence>
<gene>
    <name evidence="7" type="primary">aroK</name>
    <name evidence="8" type="ORF">NMU02_00745</name>
</gene>
<comment type="similarity">
    <text evidence="7">Belongs to the shikimate kinase family.</text>
</comment>
<comment type="function">
    <text evidence="7">Catalyzes the specific phosphorylation of the 3-hydroxyl group of shikimic acid using ATP as a cosubstrate.</text>
</comment>
<comment type="subcellular location">
    <subcellularLocation>
        <location evidence="7">Cytoplasm</location>
    </subcellularLocation>
</comment>
<dbReference type="CDD" id="cd00464">
    <property type="entry name" value="SK"/>
    <property type="match status" value="1"/>
</dbReference>
<comment type="caution">
    <text evidence="8">The sequence shown here is derived from an EMBL/GenBank/DDBJ whole genome shotgun (WGS) entry which is preliminary data.</text>
</comment>
<keyword evidence="4 7" id="KW-0418">Kinase</keyword>
<keyword evidence="1 7" id="KW-0028">Amino-acid biosynthesis</keyword>
<feature type="binding site" evidence="7">
    <location>
        <position position="57"/>
    </location>
    <ligand>
        <name>substrate</name>
    </ligand>
</feature>
<proteinExistence type="inferred from homology"/>
<keyword evidence="6 7" id="KW-0057">Aromatic amino acid biosynthesis</keyword>
<dbReference type="RefSeq" id="WP_255025152.1">
    <property type="nucleotide sequence ID" value="NZ_JANDHW010000001.1"/>
</dbReference>
<comment type="cofactor">
    <cofactor evidence="7">
        <name>Mg(2+)</name>
        <dbReference type="ChEBI" id="CHEBI:18420"/>
    </cofactor>
    <text evidence="7">Binds 1 Mg(2+) ion per subunit.</text>
</comment>
<dbReference type="PANTHER" id="PTHR21087">
    <property type="entry name" value="SHIKIMATE KINASE"/>
    <property type="match status" value="1"/>
</dbReference>
<accession>A0ABT1MDA8</accession>
<comment type="caution">
    <text evidence="7">Lacks conserved residue(s) required for the propagation of feature annotation.</text>
</comment>
<comment type="subunit">
    <text evidence="7">Monomer.</text>
</comment>
<reference evidence="8 9" key="1">
    <citation type="submission" date="2022-07" db="EMBL/GenBank/DDBJ databases">
        <title>Fecal culturing of patients with breast cancer.</title>
        <authorList>
            <person name="Teng N.M.Y."/>
            <person name="Kiu R."/>
            <person name="Evans R."/>
            <person name="Baker D.J."/>
            <person name="Zenner C."/>
            <person name="Robinson S.D."/>
            <person name="Hall L.J."/>
        </authorList>
    </citation>
    <scope>NUCLEOTIDE SEQUENCE [LARGE SCALE GENOMIC DNA]</scope>
    <source>
        <strain evidence="8 9">LH1063</strain>
    </source>
</reference>
<sequence length="179" mass="20706">MKRIFLIGYMGAGKTTLGKQLAEKLNYEFIDLDHYIENRYRKTVGSIFEEKGEDGFRKIEHNMLHEAGEFDNVIIATGGGAPCFYNNIEYMNTQGITIYLKTSPLTLHQRLKVARNSRPLLRDKTEEELLTYICDNIERRSCHYEKASLIFNADHLDSYQDIEQATNALITLIRKTGYL</sequence>
<keyword evidence="9" id="KW-1185">Reference proteome</keyword>
<evidence type="ECO:0000256" key="5">
    <source>
        <dbReference type="ARBA" id="ARBA00022840"/>
    </source>
</evidence>
<evidence type="ECO:0000256" key="6">
    <source>
        <dbReference type="ARBA" id="ARBA00023141"/>
    </source>
</evidence>
<dbReference type="EMBL" id="JANDHW010000001">
    <property type="protein sequence ID" value="MCP9610622.1"/>
    <property type="molecule type" value="Genomic_DNA"/>
</dbReference>
<comment type="pathway">
    <text evidence="7">Metabolic intermediate biosynthesis; chorismate biosynthesis; chorismate from D-erythrose 4-phosphate and phosphoenolpyruvate: step 5/7.</text>
</comment>
<organism evidence="8 9">
    <name type="scientific">Coprobacter tertius</name>
    <dbReference type="NCBI Taxonomy" id="2944915"/>
    <lineage>
        <taxon>Bacteria</taxon>
        <taxon>Pseudomonadati</taxon>
        <taxon>Bacteroidota</taxon>
        <taxon>Bacteroidia</taxon>
        <taxon>Bacteroidales</taxon>
        <taxon>Barnesiellaceae</taxon>
        <taxon>Coprobacter</taxon>
    </lineage>
</organism>
<evidence type="ECO:0000313" key="9">
    <source>
        <dbReference type="Proteomes" id="UP001205603"/>
    </source>
</evidence>
<dbReference type="SUPFAM" id="SSF52540">
    <property type="entry name" value="P-loop containing nucleoside triphosphate hydrolases"/>
    <property type="match status" value="1"/>
</dbReference>
<dbReference type="InterPro" id="IPR031322">
    <property type="entry name" value="Shikimate/glucono_kinase"/>
</dbReference>
<evidence type="ECO:0000313" key="8">
    <source>
        <dbReference type="EMBL" id="MCP9610622.1"/>
    </source>
</evidence>
<evidence type="ECO:0000256" key="2">
    <source>
        <dbReference type="ARBA" id="ARBA00022679"/>
    </source>
</evidence>
<dbReference type="GO" id="GO:0004765">
    <property type="term" value="F:shikimate kinase activity"/>
    <property type="evidence" value="ECO:0007669"/>
    <property type="project" value="UniProtKB-EC"/>
</dbReference>
<name>A0ABT1MDA8_9BACT</name>
<dbReference type="InterPro" id="IPR000623">
    <property type="entry name" value="Shikimate_kinase/TSH1"/>
</dbReference>
<dbReference type="HAMAP" id="MF_00109">
    <property type="entry name" value="Shikimate_kinase"/>
    <property type="match status" value="1"/>
</dbReference>
<keyword evidence="7" id="KW-0479">Metal-binding</keyword>